<dbReference type="Proteomes" id="UP000054632">
    <property type="component" value="Unassembled WGS sequence"/>
</dbReference>
<accession>A0A0V1EYR6</accession>
<dbReference type="EMBL" id="JYDR01000002">
    <property type="protein sequence ID" value="KRY78973.1"/>
    <property type="molecule type" value="Genomic_DNA"/>
</dbReference>
<evidence type="ECO:0000313" key="2">
    <source>
        <dbReference type="EMBL" id="KRY78973.1"/>
    </source>
</evidence>
<organism evidence="2 3">
    <name type="scientific">Trichinella pseudospiralis</name>
    <name type="common">Parasitic roundworm</name>
    <dbReference type="NCBI Taxonomy" id="6337"/>
    <lineage>
        <taxon>Eukaryota</taxon>
        <taxon>Metazoa</taxon>
        <taxon>Ecdysozoa</taxon>
        <taxon>Nematoda</taxon>
        <taxon>Enoplea</taxon>
        <taxon>Dorylaimia</taxon>
        <taxon>Trichinellida</taxon>
        <taxon>Trichinellidae</taxon>
        <taxon>Trichinella</taxon>
    </lineage>
</organism>
<proteinExistence type="predicted"/>
<feature type="region of interest" description="Disordered" evidence="1">
    <location>
        <begin position="169"/>
        <end position="197"/>
    </location>
</feature>
<dbReference type="PANTHER" id="PTHR47331">
    <property type="entry name" value="PHD-TYPE DOMAIN-CONTAINING PROTEIN"/>
    <property type="match status" value="1"/>
</dbReference>
<name>A0A0V1EYR6_TRIPS</name>
<sequence>MFNCRTVIFRNLTMMSRHFGNFGTNLRPVFTSKLSDAEMLTYLRSCLSPSNADSDEMVARTLKERFDRPITTIRRLTLSLAEISSGEWELQALCDHLHRNVDALAALGKDPRTAELTAAEMLITLIREKLPKMTRIKWDEVTKADETAQSDLTAFMQFIREQTELLAESRHSIRRSNPSKSSTTISTTGKDGSPERHRQTGTLLHAQAVANACPICKGSHKVSVCTDLQKADRRQRQVLAKKAGLCFICFEVGHLAKWCNRKGGRSKEWKRGDSSTTPHPGKAPCPKEKVDRPKKAKEPRSVRANLASIDGSMVTRLQTVRAIAHDDEGRMMTVNCLFDSAAERSFIRQDVADGLGLKGEAFPIAVHGIGGTSHEIQKSRLVDFWLSPLAGEPRYSVKALTMDTLCNDVVLMKISKLAWPHLHTLEFPEEEEEVPVHVIIGVDRYFRLMGSTVIHGGENDPVAVETLLGWVICGPLPSSPQQPAILRKFWELESLGIHPKSEGAQSDKAPKKVELSLLYNGMRSTVCFLLKKANSTLPNQQLAMIRLTESASNLPDVLMDKPAADWGQLRTTLGILWQPDVFTYLTLERVVSQAQYRKSATRFKPAAWFNLCLPLSGLLGTIRYESDDTAIHTAPAWRRNGGGDSEMRDLQNICSVTTDPVGSGGN</sequence>
<feature type="compositionally biased region" description="Basic and acidic residues" evidence="1">
    <location>
        <begin position="285"/>
        <end position="301"/>
    </location>
</feature>
<gene>
    <name evidence="2" type="ORF">T4A_286</name>
</gene>
<evidence type="ECO:0008006" key="4">
    <source>
        <dbReference type="Google" id="ProtNLM"/>
    </source>
</evidence>
<evidence type="ECO:0000256" key="1">
    <source>
        <dbReference type="SAM" id="MobiDB-lite"/>
    </source>
</evidence>
<comment type="caution">
    <text evidence="2">The sequence shown here is derived from an EMBL/GenBank/DDBJ whole genome shotgun (WGS) entry which is preliminary data.</text>
</comment>
<dbReference type="PANTHER" id="PTHR47331:SF5">
    <property type="entry name" value="RIBONUCLEASE H"/>
    <property type="match status" value="1"/>
</dbReference>
<evidence type="ECO:0000313" key="3">
    <source>
        <dbReference type="Proteomes" id="UP000054632"/>
    </source>
</evidence>
<feature type="region of interest" description="Disordered" evidence="1">
    <location>
        <begin position="264"/>
        <end position="301"/>
    </location>
</feature>
<dbReference type="AlphaFoldDB" id="A0A0V1EYR6"/>
<protein>
    <recommendedName>
        <fullName evidence="4">Peptidase aspartic putative domain-containing protein</fullName>
    </recommendedName>
</protein>
<reference evidence="2 3" key="1">
    <citation type="submission" date="2015-01" db="EMBL/GenBank/DDBJ databases">
        <title>Evolution of Trichinella species and genotypes.</title>
        <authorList>
            <person name="Korhonen P.K."/>
            <person name="Edoardo P."/>
            <person name="Giuseppe L.R."/>
            <person name="Gasser R.B."/>
        </authorList>
    </citation>
    <scope>NUCLEOTIDE SEQUENCE [LARGE SCALE GENOMIC DNA]</scope>
    <source>
        <strain evidence="2">ISS13</strain>
    </source>
</reference>
<feature type="compositionally biased region" description="Low complexity" evidence="1">
    <location>
        <begin position="179"/>
        <end position="188"/>
    </location>
</feature>